<sequence>MWSKEQNEVWQDLKGVWNNQPESEKINIQLSNLILELKSKVSQLEKDFIKNDIKFIKSSISQFEKNSIKNDLNIISKFIKRVVDKFRIKK</sequence>
<reference evidence="2" key="1">
    <citation type="submission" date="2016-10" db="EMBL/GenBank/DDBJ databases">
        <authorList>
            <person name="Varghese N."/>
            <person name="Submissions S."/>
        </authorList>
    </citation>
    <scope>NUCLEOTIDE SEQUENCE [LARGE SCALE GENOMIC DNA]</scope>
    <source>
        <strain evidence="2">DSM 15282</strain>
    </source>
</reference>
<gene>
    <name evidence="1" type="ORF">SAMN04488519_10846</name>
</gene>
<keyword evidence="2" id="KW-1185">Reference proteome</keyword>
<dbReference type="RefSeq" id="WP_091654809.1">
    <property type="nucleotide sequence ID" value="NZ_FOVW01000008.1"/>
</dbReference>
<protein>
    <submittedName>
        <fullName evidence="1">Uncharacterized protein</fullName>
    </submittedName>
</protein>
<evidence type="ECO:0000313" key="2">
    <source>
        <dbReference type="Proteomes" id="UP000199564"/>
    </source>
</evidence>
<dbReference type="Proteomes" id="UP000199564">
    <property type="component" value="Unassembled WGS sequence"/>
</dbReference>
<proteinExistence type="predicted"/>
<dbReference type="EMBL" id="FOVW01000008">
    <property type="protein sequence ID" value="SFO54891.1"/>
    <property type="molecule type" value="Genomic_DNA"/>
</dbReference>
<dbReference type="STRING" id="226506.SAMN04488519_10846"/>
<organism evidence="1 2">
    <name type="scientific">Algoriphagus ornithinivorans</name>
    <dbReference type="NCBI Taxonomy" id="226506"/>
    <lineage>
        <taxon>Bacteria</taxon>
        <taxon>Pseudomonadati</taxon>
        <taxon>Bacteroidota</taxon>
        <taxon>Cytophagia</taxon>
        <taxon>Cytophagales</taxon>
        <taxon>Cyclobacteriaceae</taxon>
        <taxon>Algoriphagus</taxon>
    </lineage>
</organism>
<accession>A0A1I5I487</accession>
<evidence type="ECO:0000313" key="1">
    <source>
        <dbReference type="EMBL" id="SFO54891.1"/>
    </source>
</evidence>
<dbReference type="AlphaFoldDB" id="A0A1I5I487"/>
<name>A0A1I5I487_9BACT</name>